<dbReference type="Gene3D" id="3.40.30.10">
    <property type="entry name" value="Glutaredoxin"/>
    <property type="match status" value="1"/>
</dbReference>
<protein>
    <submittedName>
        <fullName evidence="5">Thioredoxin O1 isoform X3</fullName>
    </submittedName>
</protein>
<reference evidence="5" key="1">
    <citation type="submission" date="2018-02" db="EMBL/GenBank/DDBJ databases">
        <title>Rhizophora mucronata_Transcriptome.</title>
        <authorList>
            <person name="Meera S.P."/>
            <person name="Sreeshan A."/>
            <person name="Augustine A."/>
        </authorList>
    </citation>
    <scope>NUCLEOTIDE SEQUENCE</scope>
    <source>
        <tissue evidence="5">Leaf</tissue>
    </source>
</reference>
<evidence type="ECO:0000259" key="4">
    <source>
        <dbReference type="PROSITE" id="PS51352"/>
    </source>
</evidence>
<feature type="domain" description="Thioredoxin" evidence="4">
    <location>
        <begin position="81"/>
        <end position="201"/>
    </location>
</feature>
<sequence length="201" mass="22161">MRGNAVVRALVSRRGGGAARSGWVSSLSSCLSNNLISTPDKIQSPNWKLWLLSANSSIASAVAGASATFHLQNRSLQFRRGLCSSTGPSNILYINSDEEFDKIMNDVRGKSSDAIFYFTAVWCGPCRFISPVITELSKQLPHVTTYKIDIDQESVLNTLRNFQISSVPTFFFFHNGKMASQIIGADVGRLKKTADELYRDD</sequence>
<name>A0A2P2KLD9_RHIMU</name>
<dbReference type="FunFam" id="3.40.30.10:FF:000245">
    <property type="entry name" value="Thioredoxin"/>
    <property type="match status" value="1"/>
</dbReference>
<dbReference type="InterPro" id="IPR036249">
    <property type="entry name" value="Thioredoxin-like_sf"/>
</dbReference>
<accession>A0A2P2KLD9</accession>
<dbReference type="AlphaFoldDB" id="A0A2P2KLD9"/>
<dbReference type="Pfam" id="PF00085">
    <property type="entry name" value="Thioredoxin"/>
    <property type="match status" value="1"/>
</dbReference>
<proteinExistence type="predicted"/>
<dbReference type="InterPro" id="IPR013766">
    <property type="entry name" value="Thioredoxin_domain"/>
</dbReference>
<dbReference type="SUPFAM" id="SSF52833">
    <property type="entry name" value="Thioredoxin-like"/>
    <property type="match status" value="1"/>
</dbReference>
<keyword evidence="1" id="KW-0249">Electron transport</keyword>
<evidence type="ECO:0000313" key="5">
    <source>
        <dbReference type="EMBL" id="MBX06510.1"/>
    </source>
</evidence>
<dbReference type="CDD" id="cd02947">
    <property type="entry name" value="TRX_family"/>
    <property type="match status" value="1"/>
</dbReference>
<evidence type="ECO:0000256" key="1">
    <source>
        <dbReference type="ARBA" id="ARBA00022982"/>
    </source>
</evidence>
<dbReference type="EMBL" id="GGEC01026026">
    <property type="protein sequence ID" value="MBX06510.1"/>
    <property type="molecule type" value="Transcribed_RNA"/>
</dbReference>
<keyword evidence="2" id="KW-1015">Disulfide bond</keyword>
<keyword evidence="3" id="KW-0676">Redox-active center</keyword>
<dbReference type="PROSITE" id="PS51352">
    <property type="entry name" value="THIOREDOXIN_2"/>
    <property type="match status" value="1"/>
</dbReference>
<evidence type="ECO:0000256" key="2">
    <source>
        <dbReference type="ARBA" id="ARBA00023157"/>
    </source>
</evidence>
<organism evidence="5">
    <name type="scientific">Rhizophora mucronata</name>
    <name type="common">Asiatic mangrove</name>
    <dbReference type="NCBI Taxonomy" id="61149"/>
    <lineage>
        <taxon>Eukaryota</taxon>
        <taxon>Viridiplantae</taxon>
        <taxon>Streptophyta</taxon>
        <taxon>Embryophyta</taxon>
        <taxon>Tracheophyta</taxon>
        <taxon>Spermatophyta</taxon>
        <taxon>Magnoliopsida</taxon>
        <taxon>eudicotyledons</taxon>
        <taxon>Gunneridae</taxon>
        <taxon>Pentapetalae</taxon>
        <taxon>rosids</taxon>
        <taxon>fabids</taxon>
        <taxon>Malpighiales</taxon>
        <taxon>Rhizophoraceae</taxon>
        <taxon>Rhizophora</taxon>
    </lineage>
</organism>
<keyword evidence="1" id="KW-0813">Transport</keyword>
<evidence type="ECO:0000256" key="3">
    <source>
        <dbReference type="ARBA" id="ARBA00023284"/>
    </source>
</evidence>
<dbReference type="PANTHER" id="PTHR46115">
    <property type="entry name" value="THIOREDOXIN-LIKE PROTEIN 1"/>
    <property type="match status" value="1"/>
</dbReference>